<evidence type="ECO:0000256" key="1">
    <source>
        <dbReference type="ARBA" id="ARBA00023002"/>
    </source>
</evidence>
<dbReference type="AlphaFoldDB" id="A0A1N6FMW4"/>
<dbReference type="InterPro" id="IPR001509">
    <property type="entry name" value="Epimerase_deHydtase"/>
</dbReference>
<protein>
    <submittedName>
        <fullName evidence="4">NAD dependent epimerase/dehydratase family protein</fullName>
    </submittedName>
</protein>
<sequence length="338" mass="36996">MSNIAMVSGGSGYIATYIIQQLLDDGWTVHTTVRNLDREAEVRRRFPDANDKLKFFQADLTHDEGWAAAMAGCTHVVHVASPIVAQTPKHENDLIVPAREGALRALKYAKEAGVKRFVHTSSMAAVAYGVDEGTHEFDENDWTDINHPDAYAYVKSKTIAERAARDWIADKGEGMEYCSVNPGMVLGPVTDGDFSASVLAIQQLMDGSIPMAPGIAYPLVDVRDVADLHVKALTAPDIDNDRFLAAGPTLTFLDMANILHHMLGEKARKAPRKGMPRFLVNVLALFNAEVRGIKSELGKIRIVKGTHSQDKLGWEMRPVEDTIADTANSLIDHGVVKV</sequence>
<comment type="similarity">
    <text evidence="2">Belongs to the NAD(P)-dependent epimerase/dehydratase family. Dihydroflavonol-4-reductase subfamily.</text>
</comment>
<dbReference type="EMBL" id="FSQW01000002">
    <property type="protein sequence ID" value="SIN96621.1"/>
    <property type="molecule type" value="Genomic_DNA"/>
</dbReference>
<proteinExistence type="inferred from homology"/>
<dbReference type="PANTHER" id="PTHR10366">
    <property type="entry name" value="NAD DEPENDENT EPIMERASE/DEHYDRATASE"/>
    <property type="match status" value="1"/>
</dbReference>
<dbReference type="STRING" id="1123272.SAMN02745824_2463"/>
<dbReference type="Proteomes" id="UP000185192">
    <property type="component" value="Unassembled WGS sequence"/>
</dbReference>
<dbReference type="Gene3D" id="3.40.50.720">
    <property type="entry name" value="NAD(P)-binding Rossmann-like Domain"/>
    <property type="match status" value="1"/>
</dbReference>
<dbReference type="SUPFAM" id="SSF51735">
    <property type="entry name" value="NAD(P)-binding Rossmann-fold domains"/>
    <property type="match status" value="1"/>
</dbReference>
<reference evidence="5" key="1">
    <citation type="submission" date="2016-11" db="EMBL/GenBank/DDBJ databases">
        <authorList>
            <person name="Varghese N."/>
            <person name="Submissions S."/>
        </authorList>
    </citation>
    <scope>NUCLEOTIDE SEQUENCE [LARGE SCALE GENOMIC DNA]</scope>
    <source>
        <strain evidence="5">DSM 22363</strain>
    </source>
</reference>
<evidence type="ECO:0000259" key="3">
    <source>
        <dbReference type="Pfam" id="PF01370"/>
    </source>
</evidence>
<dbReference type="FunFam" id="3.40.50.720:FF:000336">
    <property type="entry name" value="Aldehyde reductase"/>
    <property type="match status" value="1"/>
</dbReference>
<dbReference type="RefSeq" id="WP_074205490.1">
    <property type="nucleotide sequence ID" value="NZ_FSQW01000002.1"/>
</dbReference>
<evidence type="ECO:0000313" key="5">
    <source>
        <dbReference type="Proteomes" id="UP000185192"/>
    </source>
</evidence>
<organism evidence="4 5">
    <name type="scientific">Parasphingorhabdus marina DSM 22363</name>
    <dbReference type="NCBI Taxonomy" id="1123272"/>
    <lineage>
        <taxon>Bacteria</taxon>
        <taxon>Pseudomonadati</taxon>
        <taxon>Pseudomonadota</taxon>
        <taxon>Alphaproteobacteria</taxon>
        <taxon>Sphingomonadales</taxon>
        <taxon>Sphingomonadaceae</taxon>
        <taxon>Parasphingorhabdus</taxon>
    </lineage>
</organism>
<accession>A0A1N6FMW4</accession>
<evidence type="ECO:0000256" key="2">
    <source>
        <dbReference type="ARBA" id="ARBA00023445"/>
    </source>
</evidence>
<dbReference type="PANTHER" id="PTHR10366:SF564">
    <property type="entry name" value="STEROL-4-ALPHA-CARBOXYLATE 3-DEHYDROGENASE, DECARBOXYLATING"/>
    <property type="match status" value="1"/>
</dbReference>
<name>A0A1N6FMW4_9SPHN</name>
<dbReference type="InterPro" id="IPR036291">
    <property type="entry name" value="NAD(P)-bd_dom_sf"/>
</dbReference>
<feature type="domain" description="NAD-dependent epimerase/dehydratase" evidence="3">
    <location>
        <begin position="6"/>
        <end position="237"/>
    </location>
</feature>
<dbReference type="InterPro" id="IPR050425">
    <property type="entry name" value="NAD(P)_dehydrat-like"/>
</dbReference>
<gene>
    <name evidence="4" type="ORF">SAMN02745824_2463</name>
</gene>
<dbReference type="GO" id="GO:0016616">
    <property type="term" value="F:oxidoreductase activity, acting on the CH-OH group of donors, NAD or NADP as acceptor"/>
    <property type="evidence" value="ECO:0007669"/>
    <property type="project" value="TreeGrafter"/>
</dbReference>
<dbReference type="Pfam" id="PF01370">
    <property type="entry name" value="Epimerase"/>
    <property type="match status" value="1"/>
</dbReference>
<keyword evidence="1" id="KW-0560">Oxidoreductase</keyword>
<evidence type="ECO:0000313" key="4">
    <source>
        <dbReference type="EMBL" id="SIN96621.1"/>
    </source>
</evidence>
<dbReference type="OrthoDB" id="9778052at2"/>
<keyword evidence="5" id="KW-1185">Reference proteome</keyword>